<gene>
    <name evidence="1" type="ORF">LJ757_17955</name>
</gene>
<name>A0A9X1SEB1_9MICC</name>
<evidence type="ECO:0000313" key="1">
    <source>
        <dbReference type="EMBL" id="MCC3299682.1"/>
    </source>
</evidence>
<keyword evidence="2" id="KW-1185">Reference proteome</keyword>
<proteinExistence type="predicted"/>
<accession>A0A9X1SEB1</accession>
<evidence type="ECO:0000313" key="2">
    <source>
        <dbReference type="Proteomes" id="UP001139158"/>
    </source>
</evidence>
<organism evidence="1 2">
    <name type="scientific">Arthrobacter caoxuetaonis</name>
    <dbReference type="NCBI Taxonomy" id="2886935"/>
    <lineage>
        <taxon>Bacteria</taxon>
        <taxon>Bacillati</taxon>
        <taxon>Actinomycetota</taxon>
        <taxon>Actinomycetes</taxon>
        <taxon>Micrococcales</taxon>
        <taxon>Micrococcaceae</taxon>
        <taxon>Arthrobacter</taxon>
    </lineage>
</organism>
<reference evidence="1" key="1">
    <citation type="submission" date="2021-10" db="EMBL/GenBank/DDBJ databases">
        <title>Novel species in genus Arthrobacter.</title>
        <authorList>
            <person name="Liu Y."/>
        </authorList>
    </citation>
    <scope>NUCLEOTIDE SEQUENCE</scope>
    <source>
        <strain evidence="1">Zg-Y453</strain>
    </source>
</reference>
<dbReference type="RefSeq" id="WP_227897668.1">
    <property type="nucleotide sequence ID" value="NZ_CP099467.1"/>
</dbReference>
<protein>
    <submittedName>
        <fullName evidence="1">Uncharacterized protein</fullName>
    </submittedName>
</protein>
<dbReference type="EMBL" id="JAJFZV010000020">
    <property type="protein sequence ID" value="MCC3299682.1"/>
    <property type="molecule type" value="Genomic_DNA"/>
</dbReference>
<dbReference type="AlphaFoldDB" id="A0A9X1SEB1"/>
<dbReference type="Proteomes" id="UP001139158">
    <property type="component" value="Unassembled WGS sequence"/>
</dbReference>
<comment type="caution">
    <text evidence="1">The sequence shown here is derived from an EMBL/GenBank/DDBJ whole genome shotgun (WGS) entry which is preliminary data.</text>
</comment>
<sequence>MTLAPAGSDRTQELIYEAGKVYSDPEKAVNAAMAIEAMEETARQMNLADEYRARGNEPAPPKKLARP</sequence>